<proteinExistence type="predicted"/>
<organism evidence="3 4">
    <name type="scientific">Colletotrichum chrysophilum</name>
    <dbReference type="NCBI Taxonomy" id="1836956"/>
    <lineage>
        <taxon>Eukaryota</taxon>
        <taxon>Fungi</taxon>
        <taxon>Dikarya</taxon>
        <taxon>Ascomycota</taxon>
        <taxon>Pezizomycotina</taxon>
        <taxon>Sordariomycetes</taxon>
        <taxon>Hypocreomycetidae</taxon>
        <taxon>Glomerellales</taxon>
        <taxon>Glomerellaceae</taxon>
        <taxon>Colletotrichum</taxon>
        <taxon>Colletotrichum gloeosporioides species complex</taxon>
    </lineage>
</organism>
<feature type="region of interest" description="Disordered" evidence="1">
    <location>
        <begin position="1"/>
        <end position="97"/>
    </location>
</feature>
<feature type="compositionally biased region" description="Polar residues" evidence="1">
    <location>
        <begin position="62"/>
        <end position="71"/>
    </location>
</feature>
<name>A0AAD9AVI9_9PEZI</name>
<accession>A0AAD9AVI9</accession>
<feature type="compositionally biased region" description="Basic residues" evidence="1">
    <location>
        <begin position="235"/>
        <end position="265"/>
    </location>
</feature>
<protein>
    <recommendedName>
        <fullName evidence="2">DUF6604 domain-containing protein</fullName>
    </recommendedName>
</protein>
<sequence>MRRRQDIPARRHISRRLSHSSSSPEDPVAKNRSPEETVDGKLRSPSTWQRYKLGQARVTDWLKQTASKFTPSPTPPDASEGNGSSAGARKPKLDAASDKVHWSELEHMAETIANNSKPEEIPWDPILVLRDVVALRKKSARFYSKTADQDKTGKLKLSNQQHEHIIKVLEKVLGVLESAVSGVRPKQKEAPRRASDRLDMKLLDNMFNLLQFQKPGKPAKTPKPKAPKAEEGRKPVKKAQKKGKGGKGKKGKKASKPKGGAKKSGRGGDSDWVDRFSVGRDPDDVDDEDLNYYMLIYCFFEDFNTIRNHVAERWADYFYDKSVSLNTLAVITNAAAELFRSMERELFTILRENGLSKLGTYDAMMEMLFFEYGMEHVDYDDKPATKEEQDEKIWREESDWLAWSAYNGIRDIFDHMPPGKVPTIPPSARRRPQYGPITLADFMQFNSACMFDLFPEIATVKALKKTQEQPPVIPGQPEMELDFEKVLELRMYPSHFIFSLQLYLDIRNIIDSQVEVAFEQLQETGKVIAECLRKSIETCDAVFTSEWKNEAKRDLHIMDCYIFEDFTLEDKERRADMMGIPFDEGIPEYELFRCEPVWPALRDFRTKLQSTIMSIRLLTRTPDPLWSGVLYTIAKRDYPDMPSWPEFDKFLAFHGTDLLGFNAPATSEPKASDVLVKYTTMSNGKRYHVWGDLLKKVDRVAKFHERYAEIKIWERGNMDYIAHIARHHLGLPVDSNVSPSGIPQKFAKSRQATSEERTKDMLQRIQRVGNMRHIEVLQILDQVVESIVQGEFAINYYRLNWGIQNFVAFLQEILSENGMLGKPDANVDTYLASDDNDAFLGEAVKWAIGRSAEQPCIPRVSQRVRDKVDKNDYDYQYKKFVKAQERMSRIRNDDYGGDEDWTDDDDDGGMDSYDRFERIMEGGMQGDYELSYDDLDRYYGGY</sequence>
<evidence type="ECO:0000259" key="2">
    <source>
        <dbReference type="Pfam" id="PF20253"/>
    </source>
</evidence>
<feature type="region of interest" description="Disordered" evidence="1">
    <location>
        <begin position="213"/>
        <end position="278"/>
    </location>
</feature>
<feature type="compositionally biased region" description="Basic and acidic residues" evidence="1">
    <location>
        <begin position="266"/>
        <end position="278"/>
    </location>
</feature>
<evidence type="ECO:0000313" key="3">
    <source>
        <dbReference type="EMBL" id="KAK1855356.1"/>
    </source>
</evidence>
<dbReference type="AlphaFoldDB" id="A0AAD9AVI9"/>
<dbReference type="InterPro" id="IPR046539">
    <property type="entry name" value="DUF6604"/>
</dbReference>
<evidence type="ECO:0000256" key="1">
    <source>
        <dbReference type="SAM" id="MobiDB-lite"/>
    </source>
</evidence>
<gene>
    <name evidence="3" type="ORF">CCHR01_01977</name>
</gene>
<feature type="domain" description="DUF6604" evidence="2">
    <location>
        <begin position="49"/>
        <end position="347"/>
    </location>
</feature>
<comment type="caution">
    <text evidence="3">The sequence shown here is derived from an EMBL/GenBank/DDBJ whole genome shotgun (WGS) entry which is preliminary data.</text>
</comment>
<dbReference type="Proteomes" id="UP001243330">
    <property type="component" value="Unassembled WGS sequence"/>
</dbReference>
<dbReference type="PANTHER" id="PTHR38795">
    <property type="entry name" value="DUF6604 DOMAIN-CONTAINING PROTEIN"/>
    <property type="match status" value="1"/>
</dbReference>
<dbReference type="EMBL" id="JAQOWY010000022">
    <property type="protein sequence ID" value="KAK1855356.1"/>
    <property type="molecule type" value="Genomic_DNA"/>
</dbReference>
<feature type="compositionally biased region" description="Basic and acidic residues" evidence="1">
    <location>
        <begin position="27"/>
        <end position="42"/>
    </location>
</feature>
<evidence type="ECO:0000313" key="4">
    <source>
        <dbReference type="Proteomes" id="UP001243330"/>
    </source>
</evidence>
<keyword evidence="4" id="KW-1185">Reference proteome</keyword>
<reference evidence="3" key="1">
    <citation type="submission" date="2023-01" db="EMBL/GenBank/DDBJ databases">
        <title>Colletotrichum chrysophilum M932 genome sequence.</title>
        <authorList>
            <person name="Baroncelli R."/>
        </authorList>
    </citation>
    <scope>NUCLEOTIDE SEQUENCE</scope>
    <source>
        <strain evidence="3">M932</strain>
    </source>
</reference>
<dbReference type="PANTHER" id="PTHR38795:SF1">
    <property type="entry name" value="DUF6604 DOMAIN-CONTAINING PROTEIN"/>
    <property type="match status" value="1"/>
</dbReference>
<dbReference type="Pfam" id="PF20253">
    <property type="entry name" value="DUF6604"/>
    <property type="match status" value="1"/>
</dbReference>